<feature type="transmembrane region" description="Helical" evidence="2">
    <location>
        <begin position="222"/>
        <end position="240"/>
    </location>
</feature>
<dbReference type="InterPro" id="IPR045340">
    <property type="entry name" value="DUF6533"/>
</dbReference>
<dbReference type="Pfam" id="PF20151">
    <property type="entry name" value="DUF6533"/>
    <property type="match status" value="1"/>
</dbReference>
<feature type="domain" description="DUF6533" evidence="3">
    <location>
        <begin position="33"/>
        <end position="81"/>
    </location>
</feature>
<protein>
    <recommendedName>
        <fullName evidence="3">DUF6533 domain-containing protein</fullName>
    </recommendedName>
</protein>
<feature type="transmembrane region" description="Helical" evidence="2">
    <location>
        <begin position="30"/>
        <end position="48"/>
    </location>
</feature>
<sequence length="394" mass="43183">MPTVSTPLANATSPDPFYLTGNYKWLDERAASYIRIASVSIAAYDYLLTLPAEWRFYKSQKSWRLSTGCILFVLIRYISIVVLLINTVGYFARFSPATCARYFWVGPIFKVTQTMLSQIILGIRTVNISRRSLYVTAFVAALFTTITTGEWFTALFRRTHVQDYRHNCTVGEGGLFLSAWLYYLAAMIYDIAMLCISSFYLTRFRPVAGRMSGLVRLMLYDGLGYFAVLTGSNILNLVIYRTSDSKTQSSCAVIGEAVTWIMSQKLLIHLRDAAAAAHRSTYLAVSRGAPSASSHTRPASASLSSPFADLPPSTRSKTRGTDEGDGDVLAWSGTSLTDLVGNLSDVELDVQVEGRRMEEGAAAAAEVPCVVWVGSAGPGGKEKEKEAGGPLPVR</sequence>
<feature type="transmembrane region" description="Helical" evidence="2">
    <location>
        <begin position="133"/>
        <end position="156"/>
    </location>
</feature>
<dbReference type="OrthoDB" id="3346251at2759"/>
<feature type="transmembrane region" description="Helical" evidence="2">
    <location>
        <begin position="102"/>
        <end position="121"/>
    </location>
</feature>
<evidence type="ECO:0000313" key="5">
    <source>
        <dbReference type="Proteomes" id="UP000015241"/>
    </source>
</evidence>
<dbReference type="AlphaFoldDB" id="S8F6X4"/>
<evidence type="ECO:0000313" key="4">
    <source>
        <dbReference type="EMBL" id="EPS97400.1"/>
    </source>
</evidence>
<dbReference type="InParanoid" id="S8F6X4"/>
<organism evidence="4 5">
    <name type="scientific">Fomitopsis schrenkii</name>
    <name type="common">Brown rot fungus</name>
    <dbReference type="NCBI Taxonomy" id="2126942"/>
    <lineage>
        <taxon>Eukaryota</taxon>
        <taxon>Fungi</taxon>
        <taxon>Dikarya</taxon>
        <taxon>Basidiomycota</taxon>
        <taxon>Agaricomycotina</taxon>
        <taxon>Agaricomycetes</taxon>
        <taxon>Polyporales</taxon>
        <taxon>Fomitopsis</taxon>
    </lineage>
</organism>
<keyword evidence="2" id="KW-0812">Transmembrane</keyword>
<name>S8F6X4_FOMSC</name>
<keyword evidence="2" id="KW-0472">Membrane</keyword>
<keyword evidence="5" id="KW-1185">Reference proteome</keyword>
<evidence type="ECO:0000256" key="1">
    <source>
        <dbReference type="SAM" id="MobiDB-lite"/>
    </source>
</evidence>
<feature type="transmembrane region" description="Helical" evidence="2">
    <location>
        <begin position="69"/>
        <end position="90"/>
    </location>
</feature>
<keyword evidence="2" id="KW-1133">Transmembrane helix</keyword>
<feature type="region of interest" description="Disordered" evidence="1">
    <location>
        <begin position="289"/>
        <end position="328"/>
    </location>
</feature>
<dbReference type="Proteomes" id="UP000015241">
    <property type="component" value="Unassembled WGS sequence"/>
</dbReference>
<accession>S8F6X4</accession>
<feature type="compositionally biased region" description="Polar residues" evidence="1">
    <location>
        <begin position="291"/>
        <end position="305"/>
    </location>
</feature>
<dbReference type="STRING" id="743788.S8F6X4"/>
<gene>
    <name evidence="4" type="ORF">FOMPIDRAFT_1052377</name>
</gene>
<proteinExistence type="predicted"/>
<reference evidence="4 5" key="1">
    <citation type="journal article" date="2012" name="Science">
        <title>The Paleozoic origin of enzymatic lignin decomposition reconstructed from 31 fungal genomes.</title>
        <authorList>
            <person name="Floudas D."/>
            <person name="Binder M."/>
            <person name="Riley R."/>
            <person name="Barry K."/>
            <person name="Blanchette R.A."/>
            <person name="Henrissat B."/>
            <person name="Martinez A.T."/>
            <person name="Otillar R."/>
            <person name="Spatafora J.W."/>
            <person name="Yadav J.S."/>
            <person name="Aerts A."/>
            <person name="Benoit I."/>
            <person name="Boyd A."/>
            <person name="Carlson A."/>
            <person name="Copeland A."/>
            <person name="Coutinho P.M."/>
            <person name="de Vries R.P."/>
            <person name="Ferreira P."/>
            <person name="Findley K."/>
            <person name="Foster B."/>
            <person name="Gaskell J."/>
            <person name="Glotzer D."/>
            <person name="Gorecki P."/>
            <person name="Heitman J."/>
            <person name="Hesse C."/>
            <person name="Hori C."/>
            <person name="Igarashi K."/>
            <person name="Jurgens J.A."/>
            <person name="Kallen N."/>
            <person name="Kersten P."/>
            <person name="Kohler A."/>
            <person name="Kuees U."/>
            <person name="Kumar T.K.A."/>
            <person name="Kuo A."/>
            <person name="LaButti K."/>
            <person name="Larrondo L.F."/>
            <person name="Lindquist E."/>
            <person name="Ling A."/>
            <person name="Lombard V."/>
            <person name="Lucas S."/>
            <person name="Lundell T."/>
            <person name="Martin R."/>
            <person name="McLaughlin D.J."/>
            <person name="Morgenstern I."/>
            <person name="Morin E."/>
            <person name="Murat C."/>
            <person name="Nagy L.G."/>
            <person name="Nolan M."/>
            <person name="Ohm R.A."/>
            <person name="Patyshakuliyeva A."/>
            <person name="Rokas A."/>
            <person name="Ruiz-Duenas F.J."/>
            <person name="Sabat G."/>
            <person name="Salamov A."/>
            <person name="Samejima M."/>
            <person name="Schmutz J."/>
            <person name="Slot J.C."/>
            <person name="St John F."/>
            <person name="Stenlid J."/>
            <person name="Sun H."/>
            <person name="Sun S."/>
            <person name="Syed K."/>
            <person name="Tsang A."/>
            <person name="Wiebenga A."/>
            <person name="Young D."/>
            <person name="Pisabarro A."/>
            <person name="Eastwood D.C."/>
            <person name="Martin F."/>
            <person name="Cullen D."/>
            <person name="Grigoriev I.V."/>
            <person name="Hibbett D.S."/>
        </authorList>
    </citation>
    <scope>NUCLEOTIDE SEQUENCE</scope>
    <source>
        <strain evidence="5">FP-58527</strain>
    </source>
</reference>
<dbReference type="eggNOG" id="ENOG502SNU4">
    <property type="taxonomic scope" value="Eukaryota"/>
</dbReference>
<evidence type="ECO:0000256" key="2">
    <source>
        <dbReference type="SAM" id="Phobius"/>
    </source>
</evidence>
<feature type="region of interest" description="Disordered" evidence="1">
    <location>
        <begin position="375"/>
        <end position="394"/>
    </location>
</feature>
<dbReference type="EMBL" id="KE504176">
    <property type="protein sequence ID" value="EPS97400.1"/>
    <property type="molecule type" value="Genomic_DNA"/>
</dbReference>
<evidence type="ECO:0000259" key="3">
    <source>
        <dbReference type="Pfam" id="PF20151"/>
    </source>
</evidence>
<dbReference type="HOGENOM" id="CLU_700271_0_0_1"/>
<feature type="transmembrane region" description="Helical" evidence="2">
    <location>
        <begin position="180"/>
        <end position="201"/>
    </location>
</feature>